<keyword evidence="1" id="KW-0812">Transmembrane</keyword>
<name>A0A2P2Q6P3_RHIMU</name>
<evidence type="ECO:0000313" key="2">
    <source>
        <dbReference type="EMBL" id="MBX62634.1"/>
    </source>
</evidence>
<feature type="transmembrane region" description="Helical" evidence="1">
    <location>
        <begin position="20"/>
        <end position="37"/>
    </location>
</feature>
<evidence type="ECO:0000256" key="1">
    <source>
        <dbReference type="SAM" id="Phobius"/>
    </source>
</evidence>
<sequence length="38" mass="4314">MVPAFGSLLMTNKFQHLSRFSLRGLFSALVFYACLLSF</sequence>
<organism evidence="2">
    <name type="scientific">Rhizophora mucronata</name>
    <name type="common">Asiatic mangrove</name>
    <dbReference type="NCBI Taxonomy" id="61149"/>
    <lineage>
        <taxon>Eukaryota</taxon>
        <taxon>Viridiplantae</taxon>
        <taxon>Streptophyta</taxon>
        <taxon>Embryophyta</taxon>
        <taxon>Tracheophyta</taxon>
        <taxon>Spermatophyta</taxon>
        <taxon>Magnoliopsida</taxon>
        <taxon>eudicotyledons</taxon>
        <taxon>Gunneridae</taxon>
        <taxon>Pentapetalae</taxon>
        <taxon>rosids</taxon>
        <taxon>fabids</taxon>
        <taxon>Malpighiales</taxon>
        <taxon>Rhizophoraceae</taxon>
        <taxon>Rhizophora</taxon>
    </lineage>
</organism>
<dbReference type="EMBL" id="GGEC01082150">
    <property type="protein sequence ID" value="MBX62634.1"/>
    <property type="molecule type" value="Transcribed_RNA"/>
</dbReference>
<protein>
    <submittedName>
        <fullName evidence="2">Uncharacterized protein</fullName>
    </submittedName>
</protein>
<accession>A0A2P2Q6P3</accession>
<keyword evidence="1" id="KW-1133">Transmembrane helix</keyword>
<keyword evidence="1" id="KW-0472">Membrane</keyword>
<dbReference type="AlphaFoldDB" id="A0A2P2Q6P3"/>
<proteinExistence type="predicted"/>
<reference evidence="2" key="1">
    <citation type="submission" date="2018-02" db="EMBL/GenBank/DDBJ databases">
        <title>Rhizophora mucronata_Transcriptome.</title>
        <authorList>
            <person name="Meera S.P."/>
            <person name="Sreeshan A."/>
            <person name="Augustine A."/>
        </authorList>
    </citation>
    <scope>NUCLEOTIDE SEQUENCE</scope>
    <source>
        <tissue evidence="2">Leaf</tissue>
    </source>
</reference>